<feature type="region of interest" description="Disordered" evidence="3">
    <location>
        <begin position="316"/>
        <end position="348"/>
    </location>
</feature>
<evidence type="ECO:0000256" key="1">
    <source>
        <dbReference type="ARBA" id="ARBA00023235"/>
    </source>
</evidence>
<dbReference type="InterPro" id="IPR000649">
    <property type="entry name" value="IF-2B-related"/>
</dbReference>
<comment type="caution">
    <text evidence="4">The sequence shown here is derived from an EMBL/GenBank/DDBJ whole genome shotgun (WGS) entry which is preliminary data.</text>
</comment>
<organism evidence="4 5">
    <name type="scientific">Dactylosporangium maewongense</name>
    <dbReference type="NCBI Taxonomy" id="634393"/>
    <lineage>
        <taxon>Bacteria</taxon>
        <taxon>Bacillati</taxon>
        <taxon>Actinomycetota</taxon>
        <taxon>Actinomycetes</taxon>
        <taxon>Micromonosporales</taxon>
        <taxon>Micromonosporaceae</taxon>
        <taxon>Dactylosporangium</taxon>
    </lineage>
</organism>
<dbReference type="InterPro" id="IPR011559">
    <property type="entry name" value="Initiation_fac_2B_a/b/d"/>
</dbReference>
<dbReference type="Gene3D" id="3.40.50.10470">
    <property type="entry name" value="Translation initiation factor eif-2b, domain 2"/>
    <property type="match status" value="1"/>
</dbReference>
<dbReference type="InterPro" id="IPR027363">
    <property type="entry name" value="M1Pi_N"/>
</dbReference>
<comment type="similarity">
    <text evidence="2">Belongs to the eIF-2B alpha/beta/delta subunits family.</text>
</comment>
<dbReference type="NCBIfam" id="TIGR00512">
    <property type="entry name" value="salvage_mtnA"/>
    <property type="match status" value="1"/>
</dbReference>
<evidence type="ECO:0000313" key="4">
    <source>
        <dbReference type="EMBL" id="GAA1504770.1"/>
    </source>
</evidence>
<dbReference type="PANTHER" id="PTHR43475">
    <property type="entry name" value="METHYLTHIORIBOSE-1-PHOSPHATE ISOMERASE"/>
    <property type="match status" value="1"/>
</dbReference>
<reference evidence="4 5" key="1">
    <citation type="journal article" date="2019" name="Int. J. Syst. Evol. Microbiol.">
        <title>The Global Catalogue of Microorganisms (GCM) 10K type strain sequencing project: providing services to taxonomists for standard genome sequencing and annotation.</title>
        <authorList>
            <consortium name="The Broad Institute Genomics Platform"/>
            <consortium name="The Broad Institute Genome Sequencing Center for Infectious Disease"/>
            <person name="Wu L."/>
            <person name="Ma J."/>
        </authorList>
    </citation>
    <scope>NUCLEOTIDE SEQUENCE [LARGE SCALE GENOMIC DNA]</scope>
    <source>
        <strain evidence="4 5">JCM 15933</strain>
    </source>
</reference>
<dbReference type="Gene3D" id="1.20.120.420">
    <property type="entry name" value="translation initiation factor eif-2b, domain 1"/>
    <property type="match status" value="1"/>
</dbReference>
<name>A0ABN1ZUQ3_9ACTN</name>
<dbReference type="InterPro" id="IPR005251">
    <property type="entry name" value="IF-M1Pi"/>
</dbReference>
<dbReference type="Proteomes" id="UP001501470">
    <property type="component" value="Unassembled WGS sequence"/>
</dbReference>
<evidence type="ECO:0000256" key="3">
    <source>
        <dbReference type="SAM" id="MobiDB-lite"/>
    </source>
</evidence>
<dbReference type="NCBIfam" id="NF004326">
    <property type="entry name" value="PRK05720.1"/>
    <property type="match status" value="1"/>
</dbReference>
<evidence type="ECO:0000256" key="2">
    <source>
        <dbReference type="RuleBase" id="RU003814"/>
    </source>
</evidence>
<dbReference type="InterPro" id="IPR042529">
    <property type="entry name" value="IF_2B-like_C"/>
</dbReference>
<dbReference type="NCBIfam" id="TIGR00524">
    <property type="entry name" value="eIF-2B_rel"/>
    <property type="match status" value="1"/>
</dbReference>
<dbReference type="SUPFAM" id="SSF100950">
    <property type="entry name" value="NagB/RpiA/CoA transferase-like"/>
    <property type="match status" value="1"/>
</dbReference>
<sequence length="348" mass="36148">MRTIDWIDDAVVLIDQTLLPSELVHLRLSTVDELVDAIKRLAVRGAPALGVAGAMGVALAAASSSDPAVVRDLVHRLATARPTAVNLARGVDRAAAHLPSFPAVLAEALRVRDEEIHSSTEMARRGADLVTSLCGSSARLLTHCNTGALATVVGGTALAVAFELHRRGTLASVTASETRPLLQGARLTTWELARAGIPHRLSVDSAGPFLMARGEIDAVILGADRICANGDVVNKVGSYAHALGARAAGIPFICVAPESTVDLSTPTGADVEIEDRGPAEVVGTTAPPATPAVNPAFDVTPASLVTAIVTDTRIWYPTPPRPAHHAADSPRTAPSRLPHPATHPALEQ</sequence>
<protein>
    <submittedName>
        <fullName evidence="4">S-methyl-5-thioribose-1-phosphate isomerase</fullName>
    </submittedName>
</protein>
<dbReference type="Pfam" id="PF01008">
    <property type="entry name" value="IF-2B"/>
    <property type="match status" value="1"/>
</dbReference>
<evidence type="ECO:0000313" key="5">
    <source>
        <dbReference type="Proteomes" id="UP001501470"/>
    </source>
</evidence>
<accession>A0ABN1ZUQ3</accession>
<dbReference type="RefSeq" id="WP_344501286.1">
    <property type="nucleotide sequence ID" value="NZ_BAAAQD010000002.1"/>
</dbReference>
<dbReference type="EMBL" id="BAAAQD010000002">
    <property type="protein sequence ID" value="GAA1504770.1"/>
    <property type="molecule type" value="Genomic_DNA"/>
</dbReference>
<proteinExistence type="inferred from homology"/>
<keyword evidence="1 4" id="KW-0413">Isomerase</keyword>
<dbReference type="GO" id="GO:0016853">
    <property type="term" value="F:isomerase activity"/>
    <property type="evidence" value="ECO:0007669"/>
    <property type="project" value="UniProtKB-KW"/>
</dbReference>
<dbReference type="InterPro" id="IPR037171">
    <property type="entry name" value="NagB/RpiA_transferase-like"/>
</dbReference>
<dbReference type="PANTHER" id="PTHR43475:SF1">
    <property type="entry name" value="METHYLTHIORIBOSE-1-PHOSPHATE ISOMERASE"/>
    <property type="match status" value="1"/>
</dbReference>
<gene>
    <name evidence="4" type="primary">mtnA</name>
    <name evidence="4" type="ORF">GCM10009827_017650</name>
</gene>
<keyword evidence="5" id="KW-1185">Reference proteome</keyword>